<evidence type="ECO:0000256" key="1">
    <source>
        <dbReference type="SAM" id="MobiDB-lite"/>
    </source>
</evidence>
<feature type="region of interest" description="Disordered" evidence="1">
    <location>
        <begin position="221"/>
        <end position="244"/>
    </location>
</feature>
<dbReference type="InterPro" id="IPR009959">
    <property type="entry name" value="Cyclase_SnoaL-like"/>
</dbReference>
<comment type="caution">
    <text evidence="2">The sequence shown here is derived from an EMBL/GenBank/DDBJ whole genome shotgun (WGS) entry which is preliminary data.</text>
</comment>
<dbReference type="PANTHER" id="PTHR38436:SF3">
    <property type="entry name" value="CARBOXYMETHYLENEBUTENOLIDASE-RELATED"/>
    <property type="match status" value="1"/>
</dbReference>
<dbReference type="PANTHER" id="PTHR38436">
    <property type="entry name" value="POLYKETIDE CYCLASE SNOAL-LIKE DOMAIN"/>
    <property type="match status" value="1"/>
</dbReference>
<proteinExistence type="predicted"/>
<dbReference type="InterPro" id="IPR032710">
    <property type="entry name" value="NTF2-like_dom_sf"/>
</dbReference>
<dbReference type="SUPFAM" id="SSF54427">
    <property type="entry name" value="NTF2-like"/>
    <property type="match status" value="1"/>
</dbReference>
<dbReference type="Proteomes" id="UP000306584">
    <property type="component" value="Unassembled WGS sequence"/>
</dbReference>
<dbReference type="EMBL" id="QZBD01000064">
    <property type="protein sequence ID" value="THY32068.1"/>
    <property type="molecule type" value="Genomic_DNA"/>
</dbReference>
<gene>
    <name evidence="2" type="ORF">D6D01_02691</name>
</gene>
<accession>A0A4S9LQV2</accession>
<keyword evidence="2" id="KW-0378">Hydrolase</keyword>
<dbReference type="AlphaFoldDB" id="A0A4S9LQV2"/>
<feature type="compositionally biased region" description="Polar residues" evidence="1">
    <location>
        <begin position="229"/>
        <end position="244"/>
    </location>
</feature>
<dbReference type="Gene3D" id="3.10.450.50">
    <property type="match status" value="1"/>
</dbReference>
<protein>
    <submittedName>
        <fullName evidence="2">Dienelactone hydrolase</fullName>
    </submittedName>
</protein>
<reference evidence="2 3" key="1">
    <citation type="submission" date="2018-10" db="EMBL/GenBank/DDBJ databases">
        <title>Fifty Aureobasidium pullulans genomes reveal a recombining polyextremotolerant generalist.</title>
        <authorList>
            <person name="Gostincar C."/>
            <person name="Turk M."/>
            <person name="Zajc J."/>
            <person name="Gunde-Cimerman N."/>
        </authorList>
    </citation>
    <scope>NUCLEOTIDE SEQUENCE [LARGE SCALE GENOMIC DNA]</scope>
    <source>
        <strain evidence="2 3">EXF-6604</strain>
    </source>
</reference>
<dbReference type="GO" id="GO:0016787">
    <property type="term" value="F:hydrolase activity"/>
    <property type="evidence" value="ECO:0007669"/>
    <property type="project" value="UniProtKB-KW"/>
</dbReference>
<sequence>MTARVDASEPFLKHLNVRKTPYIFLTAETDDFDEEIIAAWEGEGFVTTYVPYGDGGKDYVARMHAAPDHALGLSDQYAIVAFGDAASTCLEAYVTSTPRLAALVAYYPSRIPDPQQTRYPMHTTVLVHLVGNEIKVIRTPEVLGIQGKKKIITKRTGDGLGLGGQLKLSFQAYKYDGVEAGFAESDLDEYDAAAASVAWSRSIGVVKKALRMASEIERIRDEHVDRESSNPPTSHPLSKENVSTNLSLLSPDTKKGNISKALAITSSNPAILHAPTLTGGFHPEDLHDFYTEFFQPSPASLNTKLLSRTIGTDRIVDEISLSFNHNKVIPWLLPGIPATNRRIEVVIVSIVCVKAGVLESEKVYWDQASVLMQVGLLDPKVVPDKFKEKGVKTLPVIGAESARAAVRGGSRRINELIEEW</sequence>
<dbReference type="GO" id="GO:0030638">
    <property type="term" value="P:polyketide metabolic process"/>
    <property type="evidence" value="ECO:0007669"/>
    <property type="project" value="InterPro"/>
</dbReference>
<organism evidence="2 3">
    <name type="scientific">Aureobasidium pullulans</name>
    <name type="common">Black yeast</name>
    <name type="synonym">Pullularia pullulans</name>
    <dbReference type="NCBI Taxonomy" id="5580"/>
    <lineage>
        <taxon>Eukaryota</taxon>
        <taxon>Fungi</taxon>
        <taxon>Dikarya</taxon>
        <taxon>Ascomycota</taxon>
        <taxon>Pezizomycotina</taxon>
        <taxon>Dothideomycetes</taxon>
        <taxon>Dothideomycetidae</taxon>
        <taxon>Dothideales</taxon>
        <taxon>Saccotheciaceae</taxon>
        <taxon>Aureobasidium</taxon>
    </lineage>
</organism>
<name>A0A4S9LQV2_AURPU</name>
<evidence type="ECO:0000313" key="2">
    <source>
        <dbReference type="EMBL" id="THY32068.1"/>
    </source>
</evidence>
<evidence type="ECO:0000313" key="3">
    <source>
        <dbReference type="Proteomes" id="UP000306584"/>
    </source>
</evidence>